<dbReference type="SUPFAM" id="SSF69318">
    <property type="entry name" value="Integrin alpha N-terminal domain"/>
    <property type="match status" value="1"/>
</dbReference>
<dbReference type="OrthoDB" id="86940at2"/>
<name>A0A553DMS8_9FLAO</name>
<evidence type="ECO:0000313" key="3">
    <source>
        <dbReference type="Proteomes" id="UP000316371"/>
    </source>
</evidence>
<proteinExistence type="predicted"/>
<organism evidence="2 3">
    <name type="scientific">Flavobacterium restrictum</name>
    <dbReference type="NCBI Taxonomy" id="2594428"/>
    <lineage>
        <taxon>Bacteria</taxon>
        <taxon>Pseudomonadati</taxon>
        <taxon>Bacteroidota</taxon>
        <taxon>Flavobacteriia</taxon>
        <taxon>Flavobacteriales</taxon>
        <taxon>Flavobacteriaceae</taxon>
        <taxon>Flavobacterium</taxon>
    </lineage>
</organism>
<keyword evidence="3" id="KW-1185">Reference proteome</keyword>
<dbReference type="AlphaFoldDB" id="A0A553DMS8"/>
<feature type="chain" id="PRO_5021844026" evidence="1">
    <location>
        <begin position="22"/>
        <end position="195"/>
    </location>
</feature>
<keyword evidence="1" id="KW-0732">Signal</keyword>
<dbReference type="Proteomes" id="UP000316371">
    <property type="component" value="Unassembled WGS sequence"/>
</dbReference>
<comment type="caution">
    <text evidence="2">The sequence shown here is derived from an EMBL/GenBank/DDBJ whole genome shotgun (WGS) entry which is preliminary data.</text>
</comment>
<sequence>MKRNLKLIISLLLLTTLVAQSQNKWKVAKQATGDLNKDNIADYVIVSEYKKSSEETVYSLQIFITKSDGTFTKVLSTNKAIDSSNMGSGSGFGDITIVKGVITIRTDLTRGNYSTKFRLQNGKFVLIGYDSNGCDNSGCETQSYNAITGLRTIKVQDQDTDAIISFTKKIVKMNPLPDLKDFTYDNFTTRLFPEY</sequence>
<evidence type="ECO:0000313" key="2">
    <source>
        <dbReference type="EMBL" id="TRX34101.1"/>
    </source>
</evidence>
<feature type="signal peptide" evidence="1">
    <location>
        <begin position="1"/>
        <end position="21"/>
    </location>
</feature>
<protein>
    <submittedName>
        <fullName evidence="2">Uncharacterized protein</fullName>
    </submittedName>
</protein>
<gene>
    <name evidence="2" type="ORF">FNW21_15930</name>
</gene>
<evidence type="ECO:0000256" key="1">
    <source>
        <dbReference type="SAM" id="SignalP"/>
    </source>
</evidence>
<dbReference type="InterPro" id="IPR028994">
    <property type="entry name" value="Integrin_alpha_N"/>
</dbReference>
<accession>A0A553DMS8</accession>
<dbReference type="RefSeq" id="WP_144257739.1">
    <property type="nucleotide sequence ID" value="NZ_VJZT01000040.1"/>
</dbReference>
<reference evidence="2 3" key="1">
    <citation type="submission" date="2019-07" db="EMBL/GenBank/DDBJ databases">
        <title>Novel species of Flavobacterium.</title>
        <authorList>
            <person name="Liu Q."/>
            <person name="Xin Y.-H."/>
        </authorList>
    </citation>
    <scope>NUCLEOTIDE SEQUENCE [LARGE SCALE GENOMIC DNA]</scope>
    <source>
        <strain evidence="2 3">LB1R34</strain>
    </source>
</reference>
<dbReference type="EMBL" id="VJZT01000040">
    <property type="protein sequence ID" value="TRX34101.1"/>
    <property type="molecule type" value="Genomic_DNA"/>
</dbReference>